<dbReference type="PROSITE" id="PS51257">
    <property type="entry name" value="PROKAR_LIPOPROTEIN"/>
    <property type="match status" value="1"/>
</dbReference>
<dbReference type="InterPro" id="IPR024516">
    <property type="entry name" value="Mce_C"/>
</dbReference>
<accession>A0A1A2E0M8</accession>
<dbReference type="InterPro" id="IPR052336">
    <property type="entry name" value="MlaD_Phospholipid_Transporter"/>
</dbReference>
<proteinExistence type="predicted"/>
<sequence length="371" mass="40088">MRRPTGLARGARAAVAAATALLTVGCGLDLESVALPAPGGGGPYYTITAVFSDALNLPEKAKVRLYGAQIGEVESIRAQDFNAYITMRIKSAVPLYAGSTAELRSATPLGDIFVQIWPDKDRPEDAPLLHTGSVLPLESTANAPTIEELISSMAMLVNGGTVRHLVSMLTGAGKAVGGRGEKLGLLLDQTATLLSRMSARSQQLDLTLRRSSELAATMSARQNTFDDSLTRLAPALNVISDNTSDLIDLVDTGARITRQLSRFPSLQGADTRSVSADLNKLARVFNEIAVDPELSLMSFNRFLGILMKTLNGPAAHVKGEIDKITLVPWPDKNYPGDPEFHWTDGTDWHLMIGDLRYEWNMLLSRIYGAQR</sequence>
<dbReference type="GO" id="GO:0005576">
    <property type="term" value="C:extracellular region"/>
    <property type="evidence" value="ECO:0007669"/>
    <property type="project" value="TreeGrafter"/>
</dbReference>
<evidence type="ECO:0000259" key="1">
    <source>
        <dbReference type="Pfam" id="PF02470"/>
    </source>
</evidence>
<dbReference type="AlphaFoldDB" id="A0A1A2E0M8"/>
<dbReference type="OrthoDB" id="4368973at2"/>
<dbReference type="Pfam" id="PF11887">
    <property type="entry name" value="Mce4_CUP1"/>
    <property type="match status" value="1"/>
</dbReference>
<dbReference type="PANTHER" id="PTHR33371:SF15">
    <property type="entry name" value="LIPOPROTEIN LPRN"/>
    <property type="match status" value="1"/>
</dbReference>
<evidence type="ECO:0000313" key="4">
    <source>
        <dbReference type="Proteomes" id="UP000093985"/>
    </source>
</evidence>
<feature type="domain" description="Mce/MlaD" evidence="1">
    <location>
        <begin position="44"/>
        <end position="117"/>
    </location>
</feature>
<reference evidence="4" key="1">
    <citation type="submission" date="2016-06" db="EMBL/GenBank/DDBJ databases">
        <authorList>
            <person name="Sutton G."/>
            <person name="Brinkac L."/>
            <person name="Sanka R."/>
            <person name="Adams M."/>
            <person name="Lau E."/>
            <person name="Mehaffy C."/>
            <person name="Tameris M."/>
            <person name="Hatherill M."/>
            <person name="Hanekom W."/>
            <person name="Mahomed H."/>
            <person name="Mcshane H."/>
        </authorList>
    </citation>
    <scope>NUCLEOTIDE SEQUENCE [LARGE SCALE GENOMIC DNA]</scope>
    <source>
        <strain evidence="4">852014-51077_SCH5608930-a</strain>
    </source>
</reference>
<protein>
    <submittedName>
        <fullName evidence="3">Mammalian cell entry protein</fullName>
    </submittedName>
</protein>
<dbReference type="InterPro" id="IPR003399">
    <property type="entry name" value="Mce/MlaD"/>
</dbReference>
<dbReference type="Pfam" id="PF02470">
    <property type="entry name" value="MlaD"/>
    <property type="match status" value="1"/>
</dbReference>
<dbReference type="EMBL" id="LZIN01000038">
    <property type="protein sequence ID" value="OBG07391.1"/>
    <property type="molecule type" value="Genomic_DNA"/>
</dbReference>
<gene>
    <name evidence="3" type="ORF">A5771_07080</name>
</gene>
<dbReference type="RefSeq" id="WP_064854786.1">
    <property type="nucleotide sequence ID" value="NZ_LZIM01000100.1"/>
</dbReference>
<evidence type="ECO:0000259" key="2">
    <source>
        <dbReference type="Pfam" id="PF11887"/>
    </source>
</evidence>
<name>A0A1A2E0M8_MYCSD</name>
<comment type="caution">
    <text evidence="3">The sequence shown here is derived from an EMBL/GenBank/DDBJ whole genome shotgun (WGS) entry which is preliminary data.</text>
</comment>
<organism evidence="3 4">
    <name type="scientific">Mycolicibacter sinensis (strain JDM601)</name>
    <name type="common">Mycobacterium sinense</name>
    <dbReference type="NCBI Taxonomy" id="875328"/>
    <lineage>
        <taxon>Bacteria</taxon>
        <taxon>Bacillati</taxon>
        <taxon>Actinomycetota</taxon>
        <taxon>Actinomycetes</taxon>
        <taxon>Mycobacteriales</taxon>
        <taxon>Mycobacteriaceae</taxon>
        <taxon>Mycolicibacter</taxon>
    </lineage>
</organism>
<feature type="domain" description="Mammalian cell entry C-terminal" evidence="2">
    <location>
        <begin position="129"/>
        <end position="313"/>
    </location>
</feature>
<dbReference type="PANTHER" id="PTHR33371">
    <property type="entry name" value="INTERMEMBRANE PHOSPHOLIPID TRANSPORT SYSTEM BINDING PROTEIN MLAD-RELATED"/>
    <property type="match status" value="1"/>
</dbReference>
<dbReference type="Proteomes" id="UP000093985">
    <property type="component" value="Unassembled WGS sequence"/>
</dbReference>
<evidence type="ECO:0000313" key="3">
    <source>
        <dbReference type="EMBL" id="OBG07391.1"/>
    </source>
</evidence>